<dbReference type="GO" id="GO:0004252">
    <property type="term" value="F:serine-type endopeptidase activity"/>
    <property type="evidence" value="ECO:0007669"/>
    <property type="project" value="InterPro"/>
</dbReference>
<comment type="catalytic activity">
    <reaction evidence="1 8">
        <text>Cleavage of hydrophobic, N-terminal signal or leader sequences from secreted and periplasmic proteins.</text>
        <dbReference type="EC" id="3.4.21.89"/>
    </reaction>
</comment>
<reference evidence="11 12" key="1">
    <citation type="submission" date="2018-12" db="EMBL/GenBank/DDBJ databases">
        <title>A novel vanA-carrying plasmid in a clinical isolate of Enterococcus avium.</title>
        <authorList>
            <person name="Bernasconi O.J."/>
            <person name="Luzzaro F."/>
            <person name="Endimiani A."/>
        </authorList>
    </citation>
    <scope>NUCLEOTIDE SEQUENCE [LARGE SCALE GENOMIC DNA]</scope>
    <source>
        <strain evidence="11 12">LC0559/18</strain>
    </source>
</reference>
<dbReference type="AlphaFoldDB" id="A0A437UJY4"/>
<dbReference type="InterPro" id="IPR019756">
    <property type="entry name" value="Pept_S26A_signal_pept_1_Ser-AS"/>
</dbReference>
<dbReference type="EC" id="3.4.21.89" evidence="4 8"/>
<organism evidence="11 12">
    <name type="scientific">Enterococcus avium</name>
    <name type="common">Streptococcus avium</name>
    <dbReference type="NCBI Taxonomy" id="33945"/>
    <lineage>
        <taxon>Bacteria</taxon>
        <taxon>Bacillati</taxon>
        <taxon>Bacillota</taxon>
        <taxon>Bacilli</taxon>
        <taxon>Lactobacillales</taxon>
        <taxon>Enterococcaceae</taxon>
        <taxon>Enterococcus</taxon>
    </lineage>
</organism>
<keyword evidence="8" id="KW-0812">Transmembrane</keyword>
<gene>
    <name evidence="11" type="primary">lepB</name>
    <name evidence="11" type="ORF">EK398_03180</name>
</gene>
<sequence length="188" mass="21343">MANKRHGHAEDPSNDRRALLLTAGLLIILSVTMLLVMRGQLQKHYSVHTISGTSMIPTLTEKDQVLVKKNVQVQRYDIIAFSMDKEEGMFVKRVIGLPGDSMFVRNNRMVLDLGEQGDFETTNTYQLSPTVADEFQTLNKIPEDVYFVIGDHVDVSKDSRSFGFVHRKSIEGTVQFRFPAIHLAKLEY</sequence>
<evidence type="ECO:0000256" key="8">
    <source>
        <dbReference type="RuleBase" id="RU003993"/>
    </source>
</evidence>
<dbReference type="GO" id="GO:0005886">
    <property type="term" value="C:plasma membrane"/>
    <property type="evidence" value="ECO:0007669"/>
    <property type="project" value="UniProtKB-SubCell"/>
</dbReference>
<dbReference type="RefSeq" id="WP_127978244.1">
    <property type="nucleotide sequence ID" value="NZ_JAYEYR010000102.1"/>
</dbReference>
<accession>A0A437UJY4</accession>
<evidence type="ECO:0000256" key="6">
    <source>
        <dbReference type="ARBA" id="ARBA00022801"/>
    </source>
</evidence>
<dbReference type="PANTHER" id="PTHR43390:SF1">
    <property type="entry name" value="CHLOROPLAST PROCESSING PEPTIDASE"/>
    <property type="match status" value="1"/>
</dbReference>
<dbReference type="PROSITE" id="PS00501">
    <property type="entry name" value="SPASE_I_1"/>
    <property type="match status" value="1"/>
</dbReference>
<dbReference type="PROSITE" id="PS00760">
    <property type="entry name" value="SPASE_I_2"/>
    <property type="match status" value="1"/>
</dbReference>
<evidence type="ECO:0000313" key="11">
    <source>
        <dbReference type="EMBL" id="RVU93943.1"/>
    </source>
</evidence>
<evidence type="ECO:0000256" key="3">
    <source>
        <dbReference type="ARBA" id="ARBA00009370"/>
    </source>
</evidence>
<dbReference type="CDD" id="cd06530">
    <property type="entry name" value="S26_SPase_I"/>
    <property type="match status" value="1"/>
</dbReference>
<dbReference type="InterPro" id="IPR019758">
    <property type="entry name" value="Pept_S26A_signal_pept_1_CS"/>
</dbReference>
<keyword evidence="5 8" id="KW-0645">Protease</keyword>
<protein>
    <recommendedName>
        <fullName evidence="4 8">Signal peptidase I</fullName>
        <ecNumber evidence="4 8">3.4.21.89</ecNumber>
    </recommendedName>
</protein>
<dbReference type="SUPFAM" id="SSF51306">
    <property type="entry name" value="LexA/Signal peptidase"/>
    <property type="match status" value="1"/>
</dbReference>
<dbReference type="InterPro" id="IPR000223">
    <property type="entry name" value="Pept_S26A_signal_pept_1"/>
</dbReference>
<evidence type="ECO:0000256" key="4">
    <source>
        <dbReference type="ARBA" id="ARBA00013208"/>
    </source>
</evidence>
<dbReference type="PANTHER" id="PTHR43390">
    <property type="entry name" value="SIGNAL PEPTIDASE I"/>
    <property type="match status" value="1"/>
</dbReference>
<evidence type="ECO:0000256" key="1">
    <source>
        <dbReference type="ARBA" id="ARBA00000677"/>
    </source>
</evidence>
<dbReference type="GO" id="GO:0009003">
    <property type="term" value="F:signal peptidase activity"/>
    <property type="evidence" value="ECO:0007669"/>
    <property type="project" value="UniProtKB-EC"/>
</dbReference>
<comment type="caution">
    <text evidence="11">The sequence shown here is derived from an EMBL/GenBank/DDBJ whole genome shotgun (WGS) entry which is preliminary data.</text>
</comment>
<dbReference type="InterPro" id="IPR036286">
    <property type="entry name" value="LexA/Signal_pep-like_sf"/>
</dbReference>
<dbReference type="EMBL" id="RYZS01000001">
    <property type="protein sequence ID" value="RVU93943.1"/>
    <property type="molecule type" value="Genomic_DNA"/>
</dbReference>
<name>A0A437UJY4_ENTAV</name>
<evidence type="ECO:0000313" key="12">
    <source>
        <dbReference type="Proteomes" id="UP000288388"/>
    </source>
</evidence>
<proteinExistence type="inferred from homology"/>
<feature type="transmembrane region" description="Helical" evidence="8">
    <location>
        <begin position="18"/>
        <end position="36"/>
    </location>
</feature>
<dbReference type="InterPro" id="IPR019757">
    <property type="entry name" value="Pept_S26A_signal_pept_1_Lys-AS"/>
</dbReference>
<comment type="subcellular location">
    <subcellularLocation>
        <location evidence="2">Cell membrane</location>
        <topology evidence="2">Single-pass type II membrane protein</topology>
    </subcellularLocation>
    <subcellularLocation>
        <location evidence="9">Membrane</location>
        <topology evidence="9">Single-pass type II membrane protein</topology>
    </subcellularLocation>
</comment>
<dbReference type="NCBIfam" id="TIGR02227">
    <property type="entry name" value="sigpep_I_bact"/>
    <property type="match status" value="1"/>
</dbReference>
<evidence type="ECO:0000256" key="2">
    <source>
        <dbReference type="ARBA" id="ARBA00004401"/>
    </source>
</evidence>
<keyword evidence="8" id="KW-1133">Transmembrane helix</keyword>
<dbReference type="InterPro" id="IPR019533">
    <property type="entry name" value="Peptidase_S26"/>
</dbReference>
<dbReference type="Proteomes" id="UP000288388">
    <property type="component" value="Unassembled WGS sequence"/>
</dbReference>
<dbReference type="GO" id="GO:0006465">
    <property type="term" value="P:signal peptide processing"/>
    <property type="evidence" value="ECO:0007669"/>
    <property type="project" value="InterPro"/>
</dbReference>
<evidence type="ECO:0000259" key="10">
    <source>
        <dbReference type="Pfam" id="PF10502"/>
    </source>
</evidence>
<keyword evidence="6 8" id="KW-0378">Hydrolase</keyword>
<dbReference type="Gene3D" id="2.10.109.10">
    <property type="entry name" value="Umud Fragment, subunit A"/>
    <property type="match status" value="1"/>
</dbReference>
<feature type="active site" evidence="7">
    <location>
        <position position="92"/>
    </location>
</feature>
<comment type="similarity">
    <text evidence="3 9">Belongs to the peptidase S26 family.</text>
</comment>
<evidence type="ECO:0000256" key="7">
    <source>
        <dbReference type="PIRSR" id="PIRSR600223-1"/>
    </source>
</evidence>
<feature type="domain" description="Peptidase S26" evidence="10">
    <location>
        <begin position="25"/>
        <end position="178"/>
    </location>
</feature>
<evidence type="ECO:0000256" key="9">
    <source>
        <dbReference type="RuleBase" id="RU362042"/>
    </source>
</evidence>
<dbReference type="PROSITE" id="PS00761">
    <property type="entry name" value="SPASE_I_3"/>
    <property type="match status" value="1"/>
</dbReference>
<dbReference type="PRINTS" id="PR00727">
    <property type="entry name" value="LEADERPTASE"/>
</dbReference>
<dbReference type="Pfam" id="PF10502">
    <property type="entry name" value="Peptidase_S26"/>
    <property type="match status" value="1"/>
</dbReference>
<feature type="active site" evidence="7">
    <location>
        <position position="54"/>
    </location>
</feature>
<keyword evidence="8" id="KW-0472">Membrane</keyword>
<evidence type="ECO:0000256" key="5">
    <source>
        <dbReference type="ARBA" id="ARBA00022670"/>
    </source>
</evidence>